<comment type="caution">
    <text evidence="2">The sequence shown here is derived from an EMBL/GenBank/DDBJ whole genome shotgun (WGS) entry which is preliminary data.</text>
</comment>
<reference evidence="3" key="1">
    <citation type="submission" date="2017-10" db="EMBL/GenBank/DDBJ databases">
        <title>Rapid genome shrinkage in a self-fertile nematode reveals novel sperm competition proteins.</title>
        <authorList>
            <person name="Yin D."/>
            <person name="Schwarz E.M."/>
            <person name="Thomas C.G."/>
            <person name="Felde R.L."/>
            <person name="Korf I.F."/>
            <person name="Cutter A.D."/>
            <person name="Schartner C.M."/>
            <person name="Ralston E.J."/>
            <person name="Meyer B.J."/>
            <person name="Haag E.S."/>
        </authorList>
    </citation>
    <scope>NUCLEOTIDE SEQUENCE [LARGE SCALE GENOMIC DNA]</scope>
    <source>
        <strain evidence="3">JU1422</strain>
    </source>
</reference>
<evidence type="ECO:0000256" key="1">
    <source>
        <dbReference type="SAM" id="MobiDB-lite"/>
    </source>
</evidence>
<keyword evidence="3" id="KW-1185">Reference proteome</keyword>
<organism evidence="2 3">
    <name type="scientific">Caenorhabditis nigoni</name>
    <dbReference type="NCBI Taxonomy" id="1611254"/>
    <lineage>
        <taxon>Eukaryota</taxon>
        <taxon>Metazoa</taxon>
        <taxon>Ecdysozoa</taxon>
        <taxon>Nematoda</taxon>
        <taxon>Chromadorea</taxon>
        <taxon>Rhabditida</taxon>
        <taxon>Rhabditina</taxon>
        <taxon>Rhabditomorpha</taxon>
        <taxon>Rhabditoidea</taxon>
        <taxon>Rhabditidae</taxon>
        <taxon>Peloderinae</taxon>
        <taxon>Caenorhabditis</taxon>
    </lineage>
</organism>
<feature type="region of interest" description="Disordered" evidence="1">
    <location>
        <begin position="54"/>
        <end position="76"/>
    </location>
</feature>
<sequence>MYEKLSSESLNRFSLKKRISISRSATLVPHLAHRSTRIVSLRLAQNVFAQENIRNRPTNWDESNPAKRLTGDNSSQ</sequence>
<protein>
    <submittedName>
        <fullName evidence="2">Uncharacterized protein</fullName>
    </submittedName>
</protein>
<dbReference type="EMBL" id="PDUG01000005">
    <property type="protein sequence ID" value="PIC26513.1"/>
    <property type="molecule type" value="Genomic_DNA"/>
</dbReference>
<dbReference type="AlphaFoldDB" id="A0A2G5TH08"/>
<proteinExistence type="predicted"/>
<accession>A0A2G5TH08</accession>
<dbReference type="Proteomes" id="UP000230233">
    <property type="component" value="Chromosome V"/>
</dbReference>
<name>A0A2G5TH08_9PELO</name>
<evidence type="ECO:0000313" key="3">
    <source>
        <dbReference type="Proteomes" id="UP000230233"/>
    </source>
</evidence>
<gene>
    <name evidence="2" type="primary">Cnig_chr_V.g19066</name>
    <name evidence="2" type="ORF">B9Z55_019066</name>
</gene>
<evidence type="ECO:0000313" key="2">
    <source>
        <dbReference type="EMBL" id="PIC26513.1"/>
    </source>
</evidence>